<keyword evidence="3" id="KW-1185">Reference proteome</keyword>
<reference evidence="2 3" key="1">
    <citation type="submission" date="2015-09" db="EMBL/GenBank/DDBJ databases">
        <title>Draft genome of the scarab beetle Oryctes borbonicus.</title>
        <authorList>
            <person name="Meyer J.M."/>
            <person name="Markov G.V."/>
            <person name="Baskaran P."/>
            <person name="Herrmann M."/>
            <person name="Sommer R.J."/>
            <person name="Roedelsperger C."/>
        </authorList>
    </citation>
    <scope>NUCLEOTIDE SEQUENCE [LARGE SCALE GENOMIC DNA]</scope>
    <source>
        <strain evidence="2">OB123</strain>
        <tissue evidence="2">Whole animal</tissue>
    </source>
</reference>
<feature type="domain" description="Fanconi-associated nuclease 1-like TPR" evidence="1">
    <location>
        <begin position="5"/>
        <end position="94"/>
    </location>
</feature>
<evidence type="ECO:0000313" key="2">
    <source>
        <dbReference type="EMBL" id="KRT85865.1"/>
    </source>
</evidence>
<feature type="non-terminal residue" evidence="2">
    <location>
        <position position="149"/>
    </location>
</feature>
<dbReference type="AlphaFoldDB" id="A0A0T6BEZ6"/>
<feature type="non-terminal residue" evidence="2">
    <location>
        <position position="1"/>
    </location>
</feature>
<comment type="caution">
    <text evidence="2">The sequence shown here is derived from an EMBL/GenBank/DDBJ whole genome shotgun (WGS) entry which is preliminary data.</text>
</comment>
<gene>
    <name evidence="2" type="ORF">AMK59_3002</name>
</gene>
<dbReference type="OrthoDB" id="76364at2759"/>
<protein>
    <recommendedName>
        <fullName evidence="1">Fanconi-associated nuclease 1-like TPR domain-containing protein</fullName>
    </recommendedName>
</protein>
<evidence type="ECO:0000259" key="1">
    <source>
        <dbReference type="Pfam" id="PF21170"/>
    </source>
</evidence>
<sequence>SSHSVIEDKPSHLKRFTPGYQYASTLWILCNHLGAKYPAEVEKWLVRLLNQTNFYQKKRGMWYSYLSLIYKAHLKEFSKAIDTLLDGVRDKTVSPVDLADIVYRARSYTNKKKKKKKSKSEDLINELELMKENIPNAESFPSIQIHALG</sequence>
<proteinExistence type="predicted"/>
<dbReference type="EMBL" id="LJIG01001075">
    <property type="protein sequence ID" value="KRT85865.1"/>
    <property type="molecule type" value="Genomic_DNA"/>
</dbReference>
<name>A0A0T6BEZ6_9SCAR</name>
<dbReference type="Pfam" id="PF21170">
    <property type="entry name" value="FAN1_TPR"/>
    <property type="match status" value="1"/>
</dbReference>
<organism evidence="2 3">
    <name type="scientific">Oryctes borbonicus</name>
    <dbReference type="NCBI Taxonomy" id="1629725"/>
    <lineage>
        <taxon>Eukaryota</taxon>
        <taxon>Metazoa</taxon>
        <taxon>Ecdysozoa</taxon>
        <taxon>Arthropoda</taxon>
        <taxon>Hexapoda</taxon>
        <taxon>Insecta</taxon>
        <taxon>Pterygota</taxon>
        <taxon>Neoptera</taxon>
        <taxon>Endopterygota</taxon>
        <taxon>Coleoptera</taxon>
        <taxon>Polyphaga</taxon>
        <taxon>Scarabaeiformia</taxon>
        <taxon>Scarabaeidae</taxon>
        <taxon>Dynastinae</taxon>
        <taxon>Oryctes</taxon>
    </lineage>
</organism>
<accession>A0A0T6BEZ6</accession>
<evidence type="ECO:0000313" key="3">
    <source>
        <dbReference type="Proteomes" id="UP000051574"/>
    </source>
</evidence>
<dbReference type="Proteomes" id="UP000051574">
    <property type="component" value="Unassembled WGS sequence"/>
</dbReference>
<dbReference type="InterPro" id="IPR049126">
    <property type="entry name" value="FAN1-like_TPR"/>
</dbReference>